<evidence type="ECO:0000256" key="2">
    <source>
        <dbReference type="SAM" id="SignalP"/>
    </source>
</evidence>
<evidence type="ECO:0000313" key="4">
    <source>
        <dbReference type="Proteomes" id="UP001443914"/>
    </source>
</evidence>
<dbReference type="Proteomes" id="UP001443914">
    <property type="component" value="Unassembled WGS sequence"/>
</dbReference>
<dbReference type="AlphaFoldDB" id="A0AAW1HQ32"/>
<accession>A0AAW1HQ32</accession>
<dbReference type="GO" id="GO:0001709">
    <property type="term" value="P:cell fate determination"/>
    <property type="evidence" value="ECO:0007669"/>
    <property type="project" value="TreeGrafter"/>
</dbReference>
<sequence length="124" mass="13594">MAANLKIVFALVLFSLLYHQGESSNKCGVTNIKVETKRTGNTIEGQPEYKVMITNNCPCAQSGVYLRCLGFSTVQPVSPGVLQIKGDSCLVNNGRPIRQGKPVVFKYSFLQPTDLIPQRSQISC</sequence>
<feature type="chain" id="PRO_5043810920" evidence="2">
    <location>
        <begin position="24"/>
        <end position="124"/>
    </location>
</feature>
<dbReference type="PANTHER" id="PTHR33184">
    <property type="entry name" value="PROTEIN TAPETUM DETERMINANT 1-LIKE-RELATED"/>
    <property type="match status" value="1"/>
</dbReference>
<proteinExistence type="predicted"/>
<protein>
    <submittedName>
        <fullName evidence="3">Uncharacterized protein</fullName>
    </submittedName>
</protein>
<reference evidence="3" key="1">
    <citation type="submission" date="2024-03" db="EMBL/GenBank/DDBJ databases">
        <title>WGS assembly of Saponaria officinalis var. Norfolk2.</title>
        <authorList>
            <person name="Jenkins J."/>
            <person name="Shu S."/>
            <person name="Grimwood J."/>
            <person name="Barry K."/>
            <person name="Goodstein D."/>
            <person name="Schmutz J."/>
            <person name="Leebens-Mack J."/>
            <person name="Osbourn A."/>
        </authorList>
    </citation>
    <scope>NUCLEOTIDE SEQUENCE [LARGE SCALE GENOMIC DNA]</scope>
    <source>
        <strain evidence="3">JIC</strain>
    </source>
</reference>
<evidence type="ECO:0000256" key="1">
    <source>
        <dbReference type="ARBA" id="ARBA00022729"/>
    </source>
</evidence>
<dbReference type="EMBL" id="JBDFQZ010000011">
    <property type="protein sequence ID" value="KAK9678130.1"/>
    <property type="molecule type" value="Genomic_DNA"/>
</dbReference>
<dbReference type="PANTHER" id="PTHR33184:SF72">
    <property type="entry name" value="BETA-1,3-N-ACETYLGLUCOSAMINYLTRANSFERASE FAMILY PROTEIN"/>
    <property type="match status" value="1"/>
</dbReference>
<gene>
    <name evidence="3" type="ORF">RND81_11G189900</name>
</gene>
<dbReference type="InterPro" id="IPR040361">
    <property type="entry name" value="TPD1"/>
</dbReference>
<name>A0AAW1HQ32_SAPOF</name>
<dbReference type="Pfam" id="PF24068">
    <property type="entry name" value="TPD1_C"/>
    <property type="match status" value="1"/>
</dbReference>
<organism evidence="3 4">
    <name type="scientific">Saponaria officinalis</name>
    <name type="common">Common soapwort</name>
    <name type="synonym">Lychnis saponaria</name>
    <dbReference type="NCBI Taxonomy" id="3572"/>
    <lineage>
        <taxon>Eukaryota</taxon>
        <taxon>Viridiplantae</taxon>
        <taxon>Streptophyta</taxon>
        <taxon>Embryophyta</taxon>
        <taxon>Tracheophyta</taxon>
        <taxon>Spermatophyta</taxon>
        <taxon>Magnoliopsida</taxon>
        <taxon>eudicotyledons</taxon>
        <taxon>Gunneridae</taxon>
        <taxon>Pentapetalae</taxon>
        <taxon>Caryophyllales</taxon>
        <taxon>Caryophyllaceae</taxon>
        <taxon>Caryophylleae</taxon>
        <taxon>Saponaria</taxon>
    </lineage>
</organism>
<keyword evidence="1 2" id="KW-0732">Signal</keyword>
<keyword evidence="4" id="KW-1185">Reference proteome</keyword>
<evidence type="ECO:0000313" key="3">
    <source>
        <dbReference type="EMBL" id="KAK9678130.1"/>
    </source>
</evidence>
<feature type="signal peptide" evidence="2">
    <location>
        <begin position="1"/>
        <end position="23"/>
    </location>
</feature>
<comment type="caution">
    <text evidence="3">The sequence shown here is derived from an EMBL/GenBank/DDBJ whole genome shotgun (WGS) entry which is preliminary data.</text>
</comment>